<dbReference type="Pfam" id="PF00679">
    <property type="entry name" value="EFG_C"/>
    <property type="match status" value="1"/>
</dbReference>
<dbReference type="SUPFAM" id="SSF54211">
    <property type="entry name" value="Ribosomal protein S5 domain 2-like"/>
    <property type="match status" value="1"/>
</dbReference>
<evidence type="ECO:0000256" key="5">
    <source>
        <dbReference type="ARBA" id="ARBA00023134"/>
    </source>
</evidence>
<gene>
    <name evidence="8" type="ORF">C4541_10580</name>
</gene>
<dbReference type="InterPro" id="IPR000795">
    <property type="entry name" value="T_Tr_GTP-bd_dom"/>
</dbReference>
<dbReference type="GO" id="GO:0032790">
    <property type="term" value="P:ribosome disassembly"/>
    <property type="evidence" value="ECO:0007669"/>
    <property type="project" value="TreeGrafter"/>
</dbReference>
<proteinExistence type="predicted"/>
<feature type="domain" description="Tr-type G" evidence="7">
    <location>
        <begin position="7"/>
        <end position="266"/>
    </location>
</feature>
<dbReference type="GO" id="GO:0003746">
    <property type="term" value="F:translation elongation factor activity"/>
    <property type="evidence" value="ECO:0007669"/>
    <property type="project" value="UniProtKB-KW"/>
</dbReference>
<dbReference type="Gene3D" id="3.30.70.240">
    <property type="match status" value="1"/>
</dbReference>
<dbReference type="InterPro" id="IPR009000">
    <property type="entry name" value="Transl_B-barrel_sf"/>
</dbReference>
<accession>A0A3A4R3A1</accession>
<dbReference type="Gene3D" id="3.30.70.870">
    <property type="entry name" value="Elongation Factor G (Translational Gtpase), domain 3"/>
    <property type="match status" value="1"/>
</dbReference>
<dbReference type="InterPro" id="IPR000640">
    <property type="entry name" value="EFG_V-like"/>
</dbReference>
<dbReference type="AlphaFoldDB" id="A0A3A4R3A1"/>
<dbReference type="CDD" id="cd04170">
    <property type="entry name" value="EF-G_bact"/>
    <property type="match status" value="1"/>
</dbReference>
<reference evidence="8 9" key="1">
    <citation type="journal article" date="2017" name="ISME J.">
        <title>Energy and carbon metabolisms in a deep terrestrial subsurface fluid microbial community.</title>
        <authorList>
            <person name="Momper L."/>
            <person name="Jungbluth S.P."/>
            <person name="Lee M.D."/>
            <person name="Amend J.P."/>
        </authorList>
    </citation>
    <scope>NUCLEOTIDE SEQUENCE [LARGE SCALE GENOMIC DNA]</scope>
    <source>
        <strain evidence="8">SURF_26</strain>
    </source>
</reference>
<dbReference type="Pfam" id="PF22042">
    <property type="entry name" value="EF-G_D2"/>
    <property type="match status" value="1"/>
</dbReference>
<dbReference type="InterPro" id="IPR035647">
    <property type="entry name" value="EFG_III/V"/>
</dbReference>
<evidence type="ECO:0000256" key="4">
    <source>
        <dbReference type="ARBA" id="ARBA00022917"/>
    </source>
</evidence>
<evidence type="ECO:0000256" key="3">
    <source>
        <dbReference type="ARBA" id="ARBA00022768"/>
    </source>
</evidence>
<dbReference type="InterPro" id="IPR041095">
    <property type="entry name" value="EFG_II"/>
</dbReference>
<sequence length="677" mass="75135">MKEKDVSKIRSFALVGHSHSGKTSLVDQIFFMSGDSDRLGKVDDGTSYSDYFDDERARKTTIHSKVMKLDKDGHEIFIMDTPGYNDFFGEVVGALAGVDCGLVVIDAVAGIQVRTTKVMRHLADKEQPTFILITKLDKEHSDFEKTLGAIREAFGTSCVPVNIPVGKDASFKSVVSVLEESCSNASVKDTYDMYREIFMESFAETDDELTMKYLEGEKFTSEELHAGVKKAIQQRKLIPVLCGSAEKAVGIKELLDFVCEYMPSPKLFSPFKSADGKDERKPIITEPFSAQVFKIVSDPYIGQLTYLRVKSGILTTDHDIYNVSTRSKERVNNVYSFKGKEQKQIHEAFAGEIVAIAKLKNTHISNTFADADKVIEYPEIVFPNPTTYMAVHPKNEGEEEKIATGLHQTALEDPTLKVDRNVETKELIIGGLGDLHLDVKLDVLRKKYGAEVNLTVPKVAYRETIKGLAEGHCKHKKQSGGRGQFADVYMKIEPLERGQGFEFVDEIVGGAIPKGFIPAVEKGVVGAMEEGVVAGCKVQDVRVRLYFGSYHTVDSSELAFKIAGSKAFKEAMEKAQPYLLEPYVNVEVVVNDEYMGQVTGEVNVKRGRIMGIESAGPGLQCIKAQAPLAEMYRFPTELRSITGGSAAFSMEYSHYEEVPAMVAKKISEAYKRHEEEE</sequence>
<dbReference type="InterPro" id="IPR047872">
    <property type="entry name" value="EFG_IV"/>
</dbReference>
<dbReference type="Gene3D" id="3.30.230.10">
    <property type="match status" value="1"/>
</dbReference>
<keyword evidence="3 8" id="KW-0251">Elongation factor</keyword>
<dbReference type="InterPro" id="IPR005517">
    <property type="entry name" value="Transl_elong_EFG/EF2_IV"/>
</dbReference>
<dbReference type="EMBL" id="QZJZ01000083">
    <property type="protein sequence ID" value="RJP57297.1"/>
    <property type="molecule type" value="Genomic_DNA"/>
</dbReference>
<dbReference type="PROSITE" id="PS51722">
    <property type="entry name" value="G_TR_2"/>
    <property type="match status" value="1"/>
</dbReference>
<dbReference type="FunFam" id="3.30.230.10:FF:000003">
    <property type="entry name" value="Elongation factor G"/>
    <property type="match status" value="1"/>
</dbReference>
<keyword evidence="2" id="KW-0547">Nucleotide-binding</keyword>
<name>A0A3A4R3A1_9BACT</name>
<dbReference type="Pfam" id="PF00009">
    <property type="entry name" value="GTP_EFTU"/>
    <property type="match status" value="1"/>
</dbReference>
<dbReference type="Gene3D" id="2.40.30.10">
    <property type="entry name" value="Translation factors"/>
    <property type="match status" value="1"/>
</dbReference>
<dbReference type="InterPro" id="IPR027417">
    <property type="entry name" value="P-loop_NTPase"/>
</dbReference>
<dbReference type="SMART" id="SM00889">
    <property type="entry name" value="EFG_IV"/>
    <property type="match status" value="1"/>
</dbReference>
<dbReference type="SMART" id="SM00838">
    <property type="entry name" value="EFG_C"/>
    <property type="match status" value="1"/>
</dbReference>
<dbReference type="SUPFAM" id="SSF54980">
    <property type="entry name" value="EF-G C-terminal domain-like"/>
    <property type="match status" value="2"/>
</dbReference>
<dbReference type="FunFam" id="3.30.70.240:FF:000001">
    <property type="entry name" value="Elongation factor G"/>
    <property type="match status" value="1"/>
</dbReference>
<evidence type="ECO:0000256" key="6">
    <source>
        <dbReference type="ARBA" id="ARBA00024731"/>
    </source>
</evidence>
<dbReference type="GO" id="GO:0003924">
    <property type="term" value="F:GTPase activity"/>
    <property type="evidence" value="ECO:0007669"/>
    <property type="project" value="InterPro"/>
</dbReference>
<dbReference type="CDD" id="cd03713">
    <property type="entry name" value="EFG_mtEFG_C"/>
    <property type="match status" value="1"/>
</dbReference>
<dbReference type="InterPro" id="IPR020568">
    <property type="entry name" value="Ribosomal_Su5_D2-typ_SF"/>
</dbReference>
<dbReference type="Pfam" id="PF03764">
    <property type="entry name" value="EFG_IV"/>
    <property type="match status" value="1"/>
</dbReference>
<dbReference type="Gene3D" id="3.40.50.300">
    <property type="entry name" value="P-loop containing nucleotide triphosphate hydrolases"/>
    <property type="match status" value="1"/>
</dbReference>
<dbReference type="SUPFAM" id="SSF50447">
    <property type="entry name" value="Translation proteins"/>
    <property type="match status" value="1"/>
</dbReference>
<evidence type="ECO:0000259" key="7">
    <source>
        <dbReference type="PROSITE" id="PS51722"/>
    </source>
</evidence>
<protein>
    <recommendedName>
        <fullName evidence="1">Elongation factor G</fullName>
    </recommendedName>
</protein>
<dbReference type="Pfam" id="PF14492">
    <property type="entry name" value="EFG_III"/>
    <property type="match status" value="1"/>
</dbReference>
<dbReference type="NCBIfam" id="NF009891">
    <property type="entry name" value="PRK13351.1-1"/>
    <property type="match status" value="1"/>
</dbReference>
<dbReference type="InterPro" id="IPR014721">
    <property type="entry name" value="Ribsml_uS5_D2-typ_fold_subgr"/>
</dbReference>
<evidence type="ECO:0000256" key="2">
    <source>
        <dbReference type="ARBA" id="ARBA00022741"/>
    </source>
</evidence>
<dbReference type="Proteomes" id="UP000266426">
    <property type="component" value="Unassembled WGS sequence"/>
</dbReference>
<dbReference type="InterPro" id="IPR053905">
    <property type="entry name" value="EF-G-like_DII"/>
</dbReference>
<evidence type="ECO:0000313" key="8">
    <source>
        <dbReference type="EMBL" id="RJP57297.1"/>
    </source>
</evidence>
<organism evidence="8 9">
    <name type="scientific">Candidatus Auribacter fodinae</name>
    <dbReference type="NCBI Taxonomy" id="2093366"/>
    <lineage>
        <taxon>Bacteria</taxon>
        <taxon>Pseudomonadati</taxon>
        <taxon>Candidatus Auribacterota</taxon>
        <taxon>Candidatus Auribacteria</taxon>
        <taxon>Candidatus Auribacterales</taxon>
        <taxon>Candidatus Auribacteraceae</taxon>
        <taxon>Candidatus Auribacter</taxon>
    </lineage>
</organism>
<keyword evidence="4" id="KW-0648">Protein biosynthesis</keyword>
<dbReference type="SUPFAM" id="SSF52540">
    <property type="entry name" value="P-loop containing nucleoside triphosphate hydrolases"/>
    <property type="match status" value="1"/>
</dbReference>
<dbReference type="PANTHER" id="PTHR43261:SF6">
    <property type="entry name" value="ELONGATION FACTOR G-LIKE PROTEIN"/>
    <property type="match status" value="1"/>
</dbReference>
<evidence type="ECO:0000256" key="1">
    <source>
        <dbReference type="ARBA" id="ARBA00017872"/>
    </source>
</evidence>
<dbReference type="InterPro" id="IPR035649">
    <property type="entry name" value="EFG_V"/>
</dbReference>
<evidence type="ECO:0000313" key="9">
    <source>
        <dbReference type="Proteomes" id="UP000266426"/>
    </source>
</evidence>
<dbReference type="PANTHER" id="PTHR43261">
    <property type="entry name" value="TRANSLATION ELONGATION FACTOR G-RELATED"/>
    <property type="match status" value="1"/>
</dbReference>
<comment type="caution">
    <text evidence="8">The sequence shown here is derived from an EMBL/GenBank/DDBJ whole genome shotgun (WGS) entry which is preliminary data.</text>
</comment>
<dbReference type="NCBIfam" id="NF009381">
    <property type="entry name" value="PRK12740.1-5"/>
    <property type="match status" value="1"/>
</dbReference>
<dbReference type="GO" id="GO:0005525">
    <property type="term" value="F:GTP binding"/>
    <property type="evidence" value="ECO:0007669"/>
    <property type="project" value="UniProtKB-KW"/>
</dbReference>
<dbReference type="CDD" id="cd01434">
    <property type="entry name" value="EFG_mtEFG1_IV"/>
    <property type="match status" value="1"/>
</dbReference>
<comment type="function">
    <text evidence="6">Catalyzes the GTP-dependent ribosomal translocation step during translation elongation. During this step, the ribosome changes from the pre-translocational (PRE) to the post-translocational (POST) state as the newly formed A-site-bound peptidyl-tRNA and P-site-bound deacylated tRNA move to the P and E sites, respectively. Catalyzes the coordinated movement of the two tRNA molecules, the mRNA and conformational changes in the ribosome.</text>
</comment>
<keyword evidence="5" id="KW-0342">GTP-binding</keyword>